<comment type="function">
    <text evidence="7">Mediates the mercuric-dependent induction of mercury resistance operon. In the absence of mercury MerR represses transcription by binding tightly to the mer operator region; when mercury is present the dimeric complex binds a single ion and becomes a potent transcriptional activator, while remaining bound to the mer site.</text>
</comment>
<dbReference type="EMBL" id="BDGJ01000088">
    <property type="protein sequence ID" value="GAW92660.1"/>
    <property type="molecule type" value="Genomic_DNA"/>
</dbReference>
<evidence type="ECO:0000313" key="10">
    <source>
        <dbReference type="EMBL" id="GAW92660.1"/>
    </source>
</evidence>
<gene>
    <name evidence="10" type="ORF">KKC1_18110</name>
</gene>
<feature type="coiled-coil region" evidence="8">
    <location>
        <begin position="89"/>
        <end position="116"/>
    </location>
</feature>
<dbReference type="PRINTS" id="PR00040">
    <property type="entry name" value="HTHMERR"/>
</dbReference>
<evidence type="ECO:0000259" key="9">
    <source>
        <dbReference type="PROSITE" id="PS50937"/>
    </source>
</evidence>
<reference evidence="11" key="1">
    <citation type="journal article" date="2017" name="Appl. Environ. Microbiol.">
        <title>Genomic analysis of Calderihabitans maritimus KKC1, a thermophilic hydrogenogenic carboxydotrophic bacterium isolated from marine sediment.</title>
        <authorList>
            <person name="Omae K."/>
            <person name="Yoneda Y."/>
            <person name="Fukuyama Y."/>
            <person name="Yoshida T."/>
            <person name="Sako Y."/>
        </authorList>
    </citation>
    <scope>NUCLEOTIDE SEQUENCE [LARGE SCALE GENOMIC DNA]</scope>
    <source>
        <strain evidence="11">KKC1</strain>
    </source>
</reference>
<organism evidence="10 11">
    <name type="scientific">Calderihabitans maritimus</name>
    <dbReference type="NCBI Taxonomy" id="1246530"/>
    <lineage>
        <taxon>Bacteria</taxon>
        <taxon>Bacillati</taxon>
        <taxon>Bacillota</taxon>
        <taxon>Clostridia</taxon>
        <taxon>Neomoorellales</taxon>
        <taxon>Calderihabitantaceae</taxon>
        <taxon>Calderihabitans</taxon>
    </lineage>
</organism>
<dbReference type="OrthoDB" id="9814833at2"/>
<accession>A0A1Z5HTR0</accession>
<dbReference type="AlphaFoldDB" id="A0A1Z5HTR0"/>
<keyword evidence="3" id="KW-0476">Mercury</keyword>
<comment type="caution">
    <text evidence="10">The sequence shown here is derived from an EMBL/GenBank/DDBJ whole genome shotgun (WGS) entry which is preliminary data.</text>
</comment>
<dbReference type="InterPro" id="IPR011794">
    <property type="entry name" value="MerR"/>
</dbReference>
<evidence type="ECO:0000256" key="4">
    <source>
        <dbReference type="ARBA" id="ARBA00023015"/>
    </source>
</evidence>
<dbReference type="PROSITE" id="PS50937">
    <property type="entry name" value="HTH_MERR_2"/>
    <property type="match status" value="1"/>
</dbReference>
<protein>
    <recommendedName>
        <fullName evidence="1">Mercuric resistance operon regulatory protein</fullName>
    </recommendedName>
</protein>
<dbReference type="InterPro" id="IPR000551">
    <property type="entry name" value="MerR-type_HTH_dom"/>
</dbReference>
<name>A0A1Z5HTR0_9FIRM</name>
<dbReference type="GO" id="GO:0045340">
    <property type="term" value="F:mercury ion binding"/>
    <property type="evidence" value="ECO:0007669"/>
    <property type="project" value="InterPro"/>
</dbReference>
<dbReference type="SUPFAM" id="SSF46955">
    <property type="entry name" value="Putative DNA-binding domain"/>
    <property type="match status" value="1"/>
</dbReference>
<dbReference type="InterPro" id="IPR047057">
    <property type="entry name" value="MerR_fam"/>
</dbReference>
<evidence type="ECO:0000256" key="1">
    <source>
        <dbReference type="ARBA" id="ARBA00017146"/>
    </source>
</evidence>
<dbReference type="InterPro" id="IPR009061">
    <property type="entry name" value="DNA-bd_dom_put_sf"/>
</dbReference>
<dbReference type="PANTHER" id="PTHR30204:SF94">
    <property type="entry name" value="HEAVY METAL-DEPENDENT TRANSCRIPTIONAL REGULATOR HI_0293-RELATED"/>
    <property type="match status" value="1"/>
</dbReference>
<keyword evidence="2" id="KW-0475">Mercuric resistance</keyword>
<evidence type="ECO:0000256" key="3">
    <source>
        <dbReference type="ARBA" id="ARBA00022914"/>
    </source>
</evidence>
<dbReference type="Pfam" id="PF09278">
    <property type="entry name" value="MerR-DNA-bind"/>
    <property type="match status" value="1"/>
</dbReference>
<dbReference type="CDD" id="cd04783">
    <property type="entry name" value="HTH_MerR1"/>
    <property type="match status" value="1"/>
</dbReference>
<dbReference type="InterPro" id="IPR015358">
    <property type="entry name" value="Tscrpt_reg_MerR_DNA-bd"/>
</dbReference>
<dbReference type="SMART" id="SM00422">
    <property type="entry name" value="HTH_MERR"/>
    <property type="match status" value="1"/>
</dbReference>
<keyword evidence="6" id="KW-0804">Transcription</keyword>
<evidence type="ECO:0000313" key="11">
    <source>
        <dbReference type="Proteomes" id="UP000197032"/>
    </source>
</evidence>
<dbReference type="Gene3D" id="1.10.1660.10">
    <property type="match status" value="1"/>
</dbReference>
<keyword evidence="11" id="KW-1185">Reference proteome</keyword>
<dbReference type="Pfam" id="PF00376">
    <property type="entry name" value="MerR"/>
    <property type="match status" value="1"/>
</dbReference>
<evidence type="ECO:0000256" key="8">
    <source>
        <dbReference type="SAM" id="Coils"/>
    </source>
</evidence>
<keyword evidence="4" id="KW-0805">Transcription regulation</keyword>
<dbReference type="Proteomes" id="UP000197032">
    <property type="component" value="Unassembled WGS sequence"/>
</dbReference>
<evidence type="ECO:0000256" key="6">
    <source>
        <dbReference type="ARBA" id="ARBA00023163"/>
    </source>
</evidence>
<keyword evidence="8" id="KW-0175">Coiled coil</keyword>
<evidence type="ECO:0000256" key="2">
    <source>
        <dbReference type="ARBA" id="ARBA00022466"/>
    </source>
</evidence>
<sequence length="141" mass="15689">MGGEQVKGLTISQVAKQVGVNVETVRYYERLGLISKPPRTESGYRLFPHEVIGRIKFIKRAQELGFTLSEINKLLGLADSENFDCHEVRQFASQKLREIESKIRDLEKIKIVLQDLSSRCPGQGSISQCPIIETLSGEGGG</sequence>
<keyword evidence="5" id="KW-0238">DNA-binding</keyword>
<evidence type="ECO:0000256" key="5">
    <source>
        <dbReference type="ARBA" id="ARBA00023125"/>
    </source>
</evidence>
<evidence type="ECO:0000256" key="7">
    <source>
        <dbReference type="ARBA" id="ARBA00024874"/>
    </source>
</evidence>
<dbReference type="PANTHER" id="PTHR30204">
    <property type="entry name" value="REDOX-CYCLING DRUG-SENSING TRANSCRIPTIONAL ACTIVATOR SOXR"/>
    <property type="match status" value="1"/>
</dbReference>
<dbReference type="PROSITE" id="PS00552">
    <property type="entry name" value="HTH_MERR_1"/>
    <property type="match status" value="1"/>
</dbReference>
<dbReference type="GO" id="GO:0003700">
    <property type="term" value="F:DNA-binding transcription factor activity"/>
    <property type="evidence" value="ECO:0007669"/>
    <property type="project" value="InterPro"/>
</dbReference>
<proteinExistence type="predicted"/>
<feature type="domain" description="HTH merR-type" evidence="9">
    <location>
        <begin position="8"/>
        <end position="77"/>
    </location>
</feature>
<dbReference type="GO" id="GO:0046689">
    <property type="term" value="P:response to mercury ion"/>
    <property type="evidence" value="ECO:0007669"/>
    <property type="project" value="UniProtKB-KW"/>
</dbReference>
<dbReference type="NCBIfam" id="TIGR02051">
    <property type="entry name" value="MerR"/>
    <property type="match status" value="1"/>
</dbReference>
<dbReference type="GO" id="GO:0003677">
    <property type="term" value="F:DNA binding"/>
    <property type="evidence" value="ECO:0007669"/>
    <property type="project" value="UniProtKB-KW"/>
</dbReference>